<dbReference type="Gene3D" id="3.40.390.10">
    <property type="entry name" value="Collagenase (Catalytic Domain)"/>
    <property type="match status" value="3"/>
</dbReference>
<sequence length="839" mass="92478">MTKLASIAAPAASNSRDSPANGTQAVPTMNPGTSPAAPYRIRHQSAKAKTSSTVARTASGGRPPRNPRNRSVVAKNASPKPSMTSAASPRKPQRHPKALSGGENAAGRRLSRLLRNGFVTPRKHSAGSAEMARRNATCGQYALDEEVMERLHSLAEEGAQGDSSRKSSGAPWKVVVLCAVLVGLSLASMAALLAPRWYGGARKLERSSVCNTAGCQYLASEILGRLDRNVDPCKDIEAHVCGSIRWKSELITDTATDMIRLWQMRGAAYLNVKRRLEGAFALYRACMDPGRDSLRQLVSFMRERGLRWPEYGSMGRHALNVLLDLLLNWGVPFWFEMSLRKLPNHTRDSQTRRGVTVVQIRLRLASFATPNISSDMWLSYLNEHMSPHRFQPDDYILADDLSLATSMNGLFGRYSNEDMLYALGWWFAQQFSVIASLDGGVASYGSAVLAQANRPIDCYTLAESRFRRQLFLERAHASLGTTGMQQVEEILEKIRNTTIGLLESTPWLDDGARKEGAAIVAATTFEAWKPDLGSAANDQVSFGGLVELPSAAHYERRFTEALQASEEHETRGIGNQAARGFPFAARTTLPVALRDRRGLASDQSGDENRQAQRLRPSYSTAVQGWIETAKAHKGRLPNWPRDESLQHRHLSYSQLAQYDYWWNSLFLQMAAFAEPLFVPDTSLSAANYGGLGFVVAKHLVKAFDFKRGTRLDSKRTIRSWISGPSLSAYERKIACTGDNRLLDHIAALEVALAAAFGPVEVERKNGSMSADDSRIRLPRSSEVYSPEMVFFLVYCRATCGLKAPGCGDVLRRVARFGRAFRCPANSPMTSAPTCSFFGK</sequence>
<reference evidence="3 4" key="1">
    <citation type="journal article" date="2023" name="Arcadia Sci">
        <title>De novo assembly of a long-read Amblyomma americanum tick genome.</title>
        <authorList>
            <person name="Chou S."/>
            <person name="Poskanzer K.E."/>
            <person name="Rollins M."/>
            <person name="Thuy-Boun P.S."/>
        </authorList>
    </citation>
    <scope>NUCLEOTIDE SEQUENCE [LARGE SCALE GENOMIC DNA]</scope>
    <source>
        <strain evidence="3">F_SG_1</strain>
        <tissue evidence="3">Salivary glands</tissue>
    </source>
</reference>
<feature type="compositionally biased region" description="Polar residues" evidence="1">
    <location>
        <begin position="12"/>
        <end position="33"/>
    </location>
</feature>
<comment type="caution">
    <text evidence="3">The sequence shown here is derived from an EMBL/GenBank/DDBJ whole genome shotgun (WGS) entry which is preliminary data.</text>
</comment>
<dbReference type="InterPro" id="IPR024079">
    <property type="entry name" value="MetalloPept_cat_dom_sf"/>
</dbReference>
<keyword evidence="2" id="KW-0812">Transmembrane</keyword>
<accession>A0AAQ4DLD4</accession>
<gene>
    <name evidence="3" type="ORF">V5799_034118</name>
</gene>
<protein>
    <submittedName>
        <fullName evidence="3">Uncharacterized protein</fullName>
    </submittedName>
</protein>
<organism evidence="3 4">
    <name type="scientific">Amblyomma americanum</name>
    <name type="common">Lone star tick</name>
    <dbReference type="NCBI Taxonomy" id="6943"/>
    <lineage>
        <taxon>Eukaryota</taxon>
        <taxon>Metazoa</taxon>
        <taxon>Ecdysozoa</taxon>
        <taxon>Arthropoda</taxon>
        <taxon>Chelicerata</taxon>
        <taxon>Arachnida</taxon>
        <taxon>Acari</taxon>
        <taxon>Parasitiformes</taxon>
        <taxon>Ixodida</taxon>
        <taxon>Ixodoidea</taxon>
        <taxon>Ixodidae</taxon>
        <taxon>Amblyomminae</taxon>
        <taxon>Amblyomma</taxon>
    </lineage>
</organism>
<evidence type="ECO:0000256" key="1">
    <source>
        <dbReference type="SAM" id="MobiDB-lite"/>
    </source>
</evidence>
<dbReference type="Gene3D" id="1.10.1380.10">
    <property type="entry name" value="Neutral endopeptidase , domain2"/>
    <property type="match status" value="2"/>
</dbReference>
<feature type="transmembrane region" description="Helical" evidence="2">
    <location>
        <begin position="174"/>
        <end position="198"/>
    </location>
</feature>
<evidence type="ECO:0000313" key="4">
    <source>
        <dbReference type="Proteomes" id="UP001321473"/>
    </source>
</evidence>
<keyword evidence="4" id="KW-1185">Reference proteome</keyword>
<dbReference type="PROSITE" id="PS51885">
    <property type="entry name" value="NEPRILYSIN"/>
    <property type="match status" value="1"/>
</dbReference>
<dbReference type="EMBL" id="JARKHS020029474">
    <property type="protein sequence ID" value="KAK8763274.1"/>
    <property type="molecule type" value="Genomic_DNA"/>
</dbReference>
<proteinExistence type="predicted"/>
<dbReference type="Proteomes" id="UP001321473">
    <property type="component" value="Unassembled WGS sequence"/>
</dbReference>
<feature type="region of interest" description="Disordered" evidence="1">
    <location>
        <begin position="1"/>
        <end position="131"/>
    </location>
</feature>
<feature type="compositionally biased region" description="Polar residues" evidence="1">
    <location>
        <begin position="47"/>
        <end position="56"/>
    </location>
</feature>
<dbReference type="GO" id="GO:0004222">
    <property type="term" value="F:metalloendopeptidase activity"/>
    <property type="evidence" value="ECO:0007669"/>
    <property type="project" value="InterPro"/>
</dbReference>
<dbReference type="InterPro" id="IPR042089">
    <property type="entry name" value="Peptidase_M13_dom_2"/>
</dbReference>
<dbReference type="PANTHER" id="PTHR11733">
    <property type="entry name" value="ZINC METALLOPROTEASE FAMILY M13 NEPRILYSIN-RELATED"/>
    <property type="match status" value="1"/>
</dbReference>
<dbReference type="PANTHER" id="PTHR11733:SF241">
    <property type="entry name" value="GH26575P-RELATED"/>
    <property type="match status" value="1"/>
</dbReference>
<keyword evidence="2" id="KW-0472">Membrane</keyword>
<dbReference type="GO" id="GO:0016485">
    <property type="term" value="P:protein processing"/>
    <property type="evidence" value="ECO:0007669"/>
    <property type="project" value="TreeGrafter"/>
</dbReference>
<name>A0AAQ4DLD4_AMBAM</name>
<dbReference type="InterPro" id="IPR000718">
    <property type="entry name" value="Peptidase_M13"/>
</dbReference>
<dbReference type="AlphaFoldDB" id="A0AAQ4DLD4"/>
<evidence type="ECO:0000313" key="3">
    <source>
        <dbReference type="EMBL" id="KAK8763274.1"/>
    </source>
</evidence>
<evidence type="ECO:0000256" key="2">
    <source>
        <dbReference type="SAM" id="Phobius"/>
    </source>
</evidence>
<keyword evidence="2" id="KW-1133">Transmembrane helix</keyword>
<dbReference type="GO" id="GO:0005886">
    <property type="term" value="C:plasma membrane"/>
    <property type="evidence" value="ECO:0007669"/>
    <property type="project" value="TreeGrafter"/>
</dbReference>
<dbReference type="SUPFAM" id="SSF55486">
    <property type="entry name" value="Metalloproteases ('zincins'), catalytic domain"/>
    <property type="match status" value="2"/>
</dbReference>